<feature type="region of interest" description="Disordered" evidence="8">
    <location>
        <begin position="191"/>
        <end position="280"/>
    </location>
</feature>
<dbReference type="InterPro" id="IPR051644">
    <property type="entry name" value="TRAMP_AT-DNA-binding"/>
</dbReference>
<dbReference type="FunCoup" id="C4R2F3">
    <property type="interactions" value="354"/>
</dbReference>
<dbReference type="InParanoid" id="C4R2F3"/>
<dbReference type="Gene3D" id="4.10.60.10">
    <property type="entry name" value="Zinc finger, CCHC-type"/>
    <property type="match status" value="2"/>
</dbReference>
<dbReference type="STRING" id="644223.C4R2F3"/>
<proteinExistence type="predicted"/>
<keyword evidence="10" id="KW-0489">Methyltransferase</keyword>
<dbReference type="eggNOG" id="KOG4400">
    <property type="taxonomic scope" value="Eukaryota"/>
</dbReference>
<dbReference type="OMA" id="THETICA"/>
<dbReference type="GO" id="GO:0071037">
    <property type="term" value="P:nuclear polyadenylation-dependent snRNA catabolic process"/>
    <property type="evidence" value="ECO:0007669"/>
    <property type="project" value="EnsemblFungi"/>
</dbReference>
<dbReference type="GeneID" id="8198646"/>
<dbReference type="GO" id="GO:0032259">
    <property type="term" value="P:methylation"/>
    <property type="evidence" value="ECO:0007669"/>
    <property type="project" value="UniProtKB-KW"/>
</dbReference>
<evidence type="ECO:0000256" key="2">
    <source>
        <dbReference type="ARBA" id="ARBA00022723"/>
    </source>
</evidence>
<gene>
    <name evidence="10" type="ordered locus">PAS_chr2-2_0239</name>
</gene>
<keyword evidence="10" id="KW-0808">Transferase</keyword>
<keyword evidence="6" id="KW-0539">Nucleus</keyword>
<dbReference type="SUPFAM" id="SSF57756">
    <property type="entry name" value="Retrovirus zinc finger-like domains"/>
    <property type="match status" value="2"/>
</dbReference>
<dbReference type="GO" id="GO:0071031">
    <property type="term" value="P:nuclear mRNA surveillance of mRNA 3'-end processing"/>
    <property type="evidence" value="ECO:0007669"/>
    <property type="project" value="EnsemblFungi"/>
</dbReference>
<evidence type="ECO:0000313" key="10">
    <source>
        <dbReference type="EMBL" id="CAY69677.1"/>
    </source>
</evidence>
<dbReference type="GO" id="GO:0071039">
    <property type="term" value="P:nuclear polyadenylation-dependent CUT catabolic process"/>
    <property type="evidence" value="ECO:0007669"/>
    <property type="project" value="EnsemblFungi"/>
</dbReference>
<keyword evidence="5" id="KW-0862">Zinc</keyword>
<dbReference type="GO" id="GO:0003723">
    <property type="term" value="F:RNA binding"/>
    <property type="evidence" value="ECO:0007669"/>
    <property type="project" value="EnsemblFungi"/>
</dbReference>
<dbReference type="GO" id="GO:0071036">
    <property type="term" value="P:nuclear polyadenylation-dependent snoRNA catabolic process"/>
    <property type="evidence" value="ECO:0007669"/>
    <property type="project" value="EnsemblFungi"/>
</dbReference>
<reference evidence="10 11" key="1">
    <citation type="journal article" date="2009" name="Nat. Biotechnol.">
        <title>Genome sequence of the recombinant protein production host Pichia pastoris.</title>
        <authorList>
            <person name="De Schutter K."/>
            <person name="Lin Y.C."/>
            <person name="Tiels P."/>
            <person name="Van Hecke A."/>
            <person name="Glinka S."/>
            <person name="Weber-Lehmann J."/>
            <person name="Rouze P."/>
            <person name="Van de Peer Y."/>
            <person name="Callewaert N."/>
        </authorList>
    </citation>
    <scope>NUCLEOTIDE SEQUENCE [LARGE SCALE GENOMIC DNA]</scope>
    <source>
        <strain evidence="11">GS115 / ATCC 20864</strain>
    </source>
</reference>
<accession>C4R2F3</accession>
<evidence type="ECO:0000256" key="6">
    <source>
        <dbReference type="ARBA" id="ARBA00023242"/>
    </source>
</evidence>
<dbReference type="GO" id="GO:0071035">
    <property type="term" value="P:nuclear polyadenylation-dependent rRNA catabolic process"/>
    <property type="evidence" value="ECO:0007669"/>
    <property type="project" value="EnsemblFungi"/>
</dbReference>
<dbReference type="GO" id="GO:1990817">
    <property type="term" value="F:poly(A) RNA polymerase activity"/>
    <property type="evidence" value="ECO:0007669"/>
    <property type="project" value="EnsemblFungi"/>
</dbReference>
<evidence type="ECO:0000256" key="5">
    <source>
        <dbReference type="ARBA" id="ARBA00022833"/>
    </source>
</evidence>
<evidence type="ECO:0000256" key="7">
    <source>
        <dbReference type="PROSITE-ProRule" id="PRU00047"/>
    </source>
</evidence>
<dbReference type="GO" id="GO:0071038">
    <property type="term" value="P:TRAMP-dependent tRNA surveillance pathway"/>
    <property type="evidence" value="ECO:0007669"/>
    <property type="project" value="EnsemblFungi"/>
</dbReference>
<dbReference type="Proteomes" id="UP000000314">
    <property type="component" value="Chromosome 2"/>
</dbReference>
<protein>
    <submittedName>
        <fullName evidence="10">RING finger protein that interacts with the arginine methyltransferase Hmt1p</fullName>
    </submittedName>
</protein>
<feature type="domain" description="CCHC-type" evidence="9">
    <location>
        <begin position="85"/>
        <end position="100"/>
    </location>
</feature>
<dbReference type="GO" id="GO:0008270">
    <property type="term" value="F:zinc ion binding"/>
    <property type="evidence" value="ECO:0007669"/>
    <property type="project" value="UniProtKB-KW"/>
</dbReference>
<keyword evidence="11" id="KW-1185">Reference proteome</keyword>
<dbReference type="Pfam" id="PF21759">
    <property type="entry name" value="AIR2-like_ZnK4"/>
    <property type="match status" value="1"/>
</dbReference>
<dbReference type="KEGG" id="ppa:PAS_chr2-2_0239"/>
<evidence type="ECO:0000256" key="3">
    <source>
        <dbReference type="ARBA" id="ARBA00022737"/>
    </source>
</evidence>
<keyword evidence="3" id="KW-0677">Repeat</keyword>
<dbReference type="GO" id="GO:0034458">
    <property type="term" value="F:3'-5' RNA helicase activity"/>
    <property type="evidence" value="ECO:0007669"/>
    <property type="project" value="EnsemblFungi"/>
</dbReference>
<dbReference type="GO" id="GO:0031499">
    <property type="term" value="C:TRAMP complex"/>
    <property type="evidence" value="ECO:0007669"/>
    <property type="project" value="EnsemblFungi"/>
</dbReference>
<keyword evidence="4 7" id="KW-0863">Zinc-finger</keyword>
<dbReference type="PANTHER" id="PTHR46543:SF1">
    <property type="entry name" value="ZINC FINGER CCHC DOMAIN-CONTAINING PROTEIN 7"/>
    <property type="match status" value="1"/>
</dbReference>
<sequence>MTEPDVAPKGKVFSLRMEDVNENPEELVAMRGEGRYFGVTDTHETICANCHRKGHKRQQCKVVVCHSCGAVDDHYYTQCPQSVVCSICGTKGHFRNNCPDKGKMRNSYCRVCDSRAHSSDRCPTIWRCYITIKTKDKIGMPQIWCYNCGSKGHFGDECLQQRSSRTPNLNGSSFSGGNLPKSLRSQYYSTLDGRRSTSSYNYSAVPPPRYGSGKRDSEDPRGDSRPQKRNHRGHNRDDGPPIKKGRLPPPSQITREPRRYPYNSGNRNSNIKRGFLPPRR</sequence>
<name>C4R2F3_KOMPG</name>
<keyword evidence="2" id="KW-0479">Metal-binding</keyword>
<organism evidence="10 11">
    <name type="scientific">Komagataella phaffii (strain GS115 / ATCC 20864)</name>
    <name type="common">Yeast</name>
    <name type="synonym">Pichia pastoris</name>
    <dbReference type="NCBI Taxonomy" id="644223"/>
    <lineage>
        <taxon>Eukaryota</taxon>
        <taxon>Fungi</taxon>
        <taxon>Dikarya</taxon>
        <taxon>Ascomycota</taxon>
        <taxon>Saccharomycotina</taxon>
        <taxon>Pichiomycetes</taxon>
        <taxon>Pichiales</taxon>
        <taxon>Pichiaceae</taxon>
        <taxon>Komagataella</taxon>
    </lineage>
</organism>
<comment type="subcellular location">
    <subcellularLocation>
        <location evidence="1">Nucleus</location>
    </subcellularLocation>
</comment>
<dbReference type="OrthoDB" id="7608935at2759"/>
<dbReference type="Pfam" id="PF00098">
    <property type="entry name" value="zf-CCHC"/>
    <property type="match status" value="2"/>
</dbReference>
<dbReference type="PROSITE" id="PS50158">
    <property type="entry name" value="ZF_CCHC"/>
    <property type="match status" value="2"/>
</dbReference>
<dbReference type="EMBL" id="FN392320">
    <property type="protein sequence ID" value="CAY69677.1"/>
    <property type="molecule type" value="Genomic_DNA"/>
</dbReference>
<dbReference type="GO" id="GO:0008168">
    <property type="term" value="F:methyltransferase activity"/>
    <property type="evidence" value="ECO:0007669"/>
    <property type="project" value="UniProtKB-KW"/>
</dbReference>
<evidence type="ECO:0000256" key="8">
    <source>
        <dbReference type="SAM" id="MobiDB-lite"/>
    </source>
</evidence>
<dbReference type="InterPro" id="IPR001878">
    <property type="entry name" value="Znf_CCHC"/>
</dbReference>
<dbReference type="HOGENOM" id="CLU_994375_0_0_1"/>
<dbReference type="AlphaFoldDB" id="C4R2F3"/>
<evidence type="ECO:0000259" key="9">
    <source>
        <dbReference type="PROSITE" id="PS50158"/>
    </source>
</evidence>
<evidence type="ECO:0000256" key="1">
    <source>
        <dbReference type="ARBA" id="ARBA00004123"/>
    </source>
</evidence>
<dbReference type="InterPro" id="IPR036875">
    <property type="entry name" value="Znf_CCHC_sf"/>
</dbReference>
<evidence type="ECO:0000256" key="4">
    <source>
        <dbReference type="ARBA" id="ARBA00022771"/>
    </source>
</evidence>
<dbReference type="RefSeq" id="XP_002491957.1">
    <property type="nucleotide sequence ID" value="XM_002491912.1"/>
</dbReference>
<dbReference type="GO" id="GO:0005730">
    <property type="term" value="C:nucleolus"/>
    <property type="evidence" value="ECO:0007669"/>
    <property type="project" value="EnsemblFungi"/>
</dbReference>
<dbReference type="GO" id="GO:0006400">
    <property type="term" value="P:tRNA modification"/>
    <property type="evidence" value="ECO:0007669"/>
    <property type="project" value="EnsemblFungi"/>
</dbReference>
<dbReference type="PANTHER" id="PTHR46543">
    <property type="entry name" value="ZINC FINGER CCHC DOMAIN-CONTAINING PROTEIN 7"/>
    <property type="match status" value="1"/>
</dbReference>
<dbReference type="InterPro" id="IPR049024">
    <property type="entry name" value="AIR2-like_ZnK4"/>
</dbReference>
<dbReference type="GO" id="GO:0030674">
    <property type="term" value="F:protein-macromolecule adaptor activity"/>
    <property type="evidence" value="ECO:0007669"/>
    <property type="project" value="EnsemblFungi"/>
</dbReference>
<dbReference type="SMART" id="SM00343">
    <property type="entry name" value="ZnF_C2HC"/>
    <property type="match status" value="5"/>
</dbReference>
<feature type="compositionally biased region" description="Basic and acidic residues" evidence="8">
    <location>
        <begin position="213"/>
        <end position="226"/>
    </location>
</feature>
<dbReference type="SMR" id="C4R2F3"/>
<feature type="domain" description="CCHC-type" evidence="9">
    <location>
        <begin position="145"/>
        <end position="158"/>
    </location>
</feature>
<evidence type="ECO:0000313" key="11">
    <source>
        <dbReference type="Proteomes" id="UP000000314"/>
    </source>
</evidence>